<proteinExistence type="inferred from homology"/>
<dbReference type="InterPro" id="IPR043129">
    <property type="entry name" value="ATPase_NBD"/>
</dbReference>
<reference evidence="4 5" key="1">
    <citation type="submission" date="2020-12" db="EMBL/GenBank/DDBJ databases">
        <title>Vagococcus allomyrinae sp. nov. and Enterococcus lavae sp. nov., isolated from the larvae of Allomyrina dichotoma.</title>
        <authorList>
            <person name="Lee S.D."/>
        </authorList>
    </citation>
    <scope>NUCLEOTIDE SEQUENCE [LARGE SCALE GENOMIC DNA]</scope>
    <source>
        <strain evidence="4 5">BWM-S5</strain>
    </source>
</reference>
<evidence type="ECO:0000313" key="5">
    <source>
        <dbReference type="Proteomes" id="UP000673375"/>
    </source>
</evidence>
<dbReference type="PANTHER" id="PTHR18964">
    <property type="entry name" value="ROK (REPRESSOR, ORF, KINASE) FAMILY"/>
    <property type="match status" value="1"/>
</dbReference>
<protein>
    <submittedName>
        <fullName evidence="4">ROK family protein</fullName>
    </submittedName>
</protein>
<comment type="function">
    <text evidence="1">Transcriptional repressor of xylose-utilizing enzymes.</text>
</comment>
<evidence type="ECO:0000256" key="2">
    <source>
        <dbReference type="ARBA" id="ARBA00006479"/>
    </source>
</evidence>
<keyword evidence="3" id="KW-0859">Xylose metabolism</keyword>
<evidence type="ECO:0000256" key="1">
    <source>
        <dbReference type="ARBA" id="ARBA00002486"/>
    </source>
</evidence>
<dbReference type="InterPro" id="IPR036390">
    <property type="entry name" value="WH_DNA-bd_sf"/>
</dbReference>
<comment type="caution">
    <text evidence="4">The sequence shown here is derived from an EMBL/GenBank/DDBJ whole genome shotgun (WGS) entry which is preliminary data.</text>
</comment>
<evidence type="ECO:0000256" key="3">
    <source>
        <dbReference type="ARBA" id="ARBA00022629"/>
    </source>
</evidence>
<dbReference type="Pfam" id="PF00480">
    <property type="entry name" value="ROK"/>
    <property type="match status" value="1"/>
</dbReference>
<dbReference type="Gene3D" id="3.30.420.40">
    <property type="match status" value="2"/>
</dbReference>
<comment type="similarity">
    <text evidence="2">Belongs to the ROK (NagC/XylR) family.</text>
</comment>
<keyword evidence="3" id="KW-0119">Carbohydrate metabolism</keyword>
<dbReference type="EMBL" id="JAEDXU010000008">
    <property type="protein sequence ID" value="MBP1047572.1"/>
    <property type="molecule type" value="Genomic_DNA"/>
</dbReference>
<dbReference type="InterPro" id="IPR036388">
    <property type="entry name" value="WH-like_DNA-bd_sf"/>
</dbReference>
<gene>
    <name evidence="4" type="ORF">I6N96_14895</name>
</gene>
<accession>A0ABS4CNK9</accession>
<dbReference type="SUPFAM" id="SSF53067">
    <property type="entry name" value="Actin-like ATPase domain"/>
    <property type="match status" value="2"/>
</dbReference>
<dbReference type="RefSeq" id="WP_209558350.1">
    <property type="nucleotide sequence ID" value="NZ_JAEDXU010000008.1"/>
</dbReference>
<name>A0ABS4CNK9_9ENTE</name>
<dbReference type="InterPro" id="IPR000600">
    <property type="entry name" value="ROK"/>
</dbReference>
<dbReference type="PANTHER" id="PTHR18964:SF149">
    <property type="entry name" value="BIFUNCTIONAL UDP-N-ACETYLGLUCOSAMINE 2-EPIMERASE_N-ACETYLMANNOSAMINE KINASE"/>
    <property type="match status" value="1"/>
</dbReference>
<evidence type="ECO:0000313" key="4">
    <source>
        <dbReference type="EMBL" id="MBP1047572.1"/>
    </source>
</evidence>
<dbReference type="Gene3D" id="1.10.10.10">
    <property type="entry name" value="Winged helix-like DNA-binding domain superfamily/Winged helix DNA-binding domain"/>
    <property type="match status" value="1"/>
</dbReference>
<keyword evidence="5" id="KW-1185">Reference proteome</keyword>
<organism evidence="4 5">
    <name type="scientific">Enterococcus larvae</name>
    <dbReference type="NCBI Taxonomy" id="2794352"/>
    <lineage>
        <taxon>Bacteria</taxon>
        <taxon>Bacillati</taxon>
        <taxon>Bacillota</taxon>
        <taxon>Bacilli</taxon>
        <taxon>Lactobacillales</taxon>
        <taxon>Enterococcaceae</taxon>
        <taxon>Enterococcus</taxon>
    </lineage>
</organism>
<dbReference type="SUPFAM" id="SSF46785">
    <property type="entry name" value="Winged helix' DNA-binding domain"/>
    <property type="match status" value="1"/>
</dbReference>
<dbReference type="Proteomes" id="UP000673375">
    <property type="component" value="Unassembled WGS sequence"/>
</dbReference>
<dbReference type="CDD" id="cd23763">
    <property type="entry name" value="ASKHA_ATPase_ROK"/>
    <property type="match status" value="1"/>
</dbReference>
<sequence length="337" mass="38065">MQPGTPNQLKNSNINRLRKIIYQKKQMTKPALAEQSGLSIMTVNNLMRELLSNQEVIETKSSVSTGGRRASIFEFNAMHRLILTLCLLEKNKTFAFLFSVHDLNGNILVQEEISGDSFDKTLAKDQIEGFLVKYPAIGCLVIGLPGVEHDGIVQVMDFSLMKGERLKSYFEEAFGFEVILENDVNAVAYGYSQAVETTYRNAVVGLYYPETFPPGAGVVLNDRIVKGRNGVAGEIAHLPSDPDWATFSFTESATIGNLLNNIQTYMSLYDPDCFIIYRNRWLDEEQLKVLIEGRIKTEFPFIDLPAIILSKEFHHDYVFGLFSLGIKQLNKELEHFD</sequence>